<feature type="compositionally biased region" description="Polar residues" evidence="1">
    <location>
        <begin position="286"/>
        <end position="299"/>
    </location>
</feature>
<feature type="region of interest" description="Disordered" evidence="1">
    <location>
        <begin position="63"/>
        <end position="102"/>
    </location>
</feature>
<dbReference type="Proteomes" id="UP001211065">
    <property type="component" value="Unassembled WGS sequence"/>
</dbReference>
<protein>
    <submittedName>
        <fullName evidence="2">Uncharacterized protein</fullName>
    </submittedName>
</protein>
<gene>
    <name evidence="2" type="ORF">HK099_008682</name>
</gene>
<proteinExistence type="predicted"/>
<feature type="compositionally biased region" description="Basic and acidic residues" evidence="1">
    <location>
        <begin position="77"/>
        <end position="93"/>
    </location>
</feature>
<organism evidence="2 3">
    <name type="scientific">Clydaea vesicula</name>
    <dbReference type="NCBI Taxonomy" id="447962"/>
    <lineage>
        <taxon>Eukaryota</taxon>
        <taxon>Fungi</taxon>
        <taxon>Fungi incertae sedis</taxon>
        <taxon>Chytridiomycota</taxon>
        <taxon>Chytridiomycota incertae sedis</taxon>
        <taxon>Chytridiomycetes</taxon>
        <taxon>Lobulomycetales</taxon>
        <taxon>Lobulomycetaceae</taxon>
        <taxon>Clydaea</taxon>
    </lineage>
</organism>
<keyword evidence="3" id="KW-1185">Reference proteome</keyword>
<comment type="caution">
    <text evidence="2">The sequence shown here is derived from an EMBL/GenBank/DDBJ whole genome shotgun (WGS) entry which is preliminary data.</text>
</comment>
<feature type="compositionally biased region" description="Basic and acidic residues" evidence="1">
    <location>
        <begin position="247"/>
        <end position="284"/>
    </location>
</feature>
<reference evidence="2" key="1">
    <citation type="submission" date="2020-05" db="EMBL/GenBank/DDBJ databases">
        <title>Phylogenomic resolution of chytrid fungi.</title>
        <authorList>
            <person name="Stajich J.E."/>
            <person name="Amses K."/>
            <person name="Simmons R."/>
            <person name="Seto K."/>
            <person name="Myers J."/>
            <person name="Bonds A."/>
            <person name="Quandt C.A."/>
            <person name="Barry K."/>
            <person name="Liu P."/>
            <person name="Grigoriev I."/>
            <person name="Longcore J.E."/>
            <person name="James T.Y."/>
        </authorList>
    </citation>
    <scope>NUCLEOTIDE SEQUENCE</scope>
    <source>
        <strain evidence="2">JEL0476</strain>
    </source>
</reference>
<evidence type="ECO:0000256" key="1">
    <source>
        <dbReference type="SAM" id="MobiDB-lite"/>
    </source>
</evidence>
<name>A0AAD5XXT4_9FUNG</name>
<dbReference type="AlphaFoldDB" id="A0AAD5XXT4"/>
<evidence type="ECO:0000313" key="2">
    <source>
        <dbReference type="EMBL" id="KAJ3208620.1"/>
    </source>
</evidence>
<feature type="compositionally biased region" description="Polar residues" evidence="1">
    <location>
        <begin position="63"/>
        <end position="76"/>
    </location>
</feature>
<evidence type="ECO:0000313" key="3">
    <source>
        <dbReference type="Proteomes" id="UP001211065"/>
    </source>
</evidence>
<feature type="region of interest" description="Disordered" evidence="1">
    <location>
        <begin position="230"/>
        <end position="299"/>
    </location>
</feature>
<accession>A0AAD5XXT4</accession>
<dbReference type="EMBL" id="JADGJW010000985">
    <property type="protein sequence ID" value="KAJ3208620.1"/>
    <property type="molecule type" value="Genomic_DNA"/>
</dbReference>
<sequence length="313" mass="34918">MVAMFDGFEWHQRTLDVKLDTKVGVEYIPKPLRKKEEYADNSRSVGRGGYRSLNMERSYNQNAFTKGGSVNQNADRNSFESRSKSRDRSERNDNPPYNYSLAQNFNKNEKGGYSRIGFGDFGGYSGGYSSFSVSGPLGVGGGYGPTGYGSGYNAGGYDGRPSTFENGTGYGGGGYFNPLAVGGYEMGRGYDGGDYKRLRGEGYYSKDNIMKDNIMGTGYSPSINKSLGYGNPSLDKHANKYSNNNFKHSERHSERGRLSPSSVEERWKKVDKKHKSEDFKEIRNRSPISKNNHYRGNNTVLLATRKRRTADDD</sequence>